<name>A0ABT0JVW2_9ACTN</name>
<evidence type="ECO:0000313" key="4">
    <source>
        <dbReference type="EMBL" id="MCK9875683.1"/>
    </source>
</evidence>
<comment type="caution">
    <text evidence="4">The sequence shown here is derived from an EMBL/GenBank/DDBJ whole genome shotgun (WGS) entry which is preliminary data.</text>
</comment>
<dbReference type="Proteomes" id="UP001201873">
    <property type="component" value="Unassembled WGS sequence"/>
</dbReference>
<evidence type="ECO:0000313" key="5">
    <source>
        <dbReference type="Proteomes" id="UP001201873"/>
    </source>
</evidence>
<dbReference type="PANTHER" id="PTHR34216:SF3">
    <property type="entry name" value="POLY-BETA-1,6-N-ACETYL-D-GLUCOSAMINE N-DEACETYLASE"/>
    <property type="match status" value="1"/>
</dbReference>
<keyword evidence="2" id="KW-0732">Signal</keyword>
<sequence length="238" mass="26274">MTRLTVTTSWDDGHRHDTLVADMLRQHGLAGTFYIAPDNVEIAPADRLSATAVRDLSADFEIGSHTLSHPVLTRVPRPRAEREITDSKKVIEDLVGKPVTTFCYPRGMYAPEHVDMVARAGYTYARTVRTLATGIADNPLEAPTSLETGRFARQRMVVDVVRAARVVGSTSLVRTGRWDDIAIALFDRCRATGGVYHLWGHSWVVSDRAEWARLDRVLAHIGGRPEVTYAVNGALGRG</sequence>
<dbReference type="RefSeq" id="WP_248824102.1">
    <property type="nucleotide sequence ID" value="NZ_JALKFT010000006.1"/>
</dbReference>
<dbReference type="Gene3D" id="3.20.20.370">
    <property type="entry name" value="Glycoside hydrolase/deacetylase"/>
    <property type="match status" value="1"/>
</dbReference>
<dbReference type="CDD" id="cd10967">
    <property type="entry name" value="CE4_GLA_like_6s"/>
    <property type="match status" value="1"/>
</dbReference>
<proteinExistence type="predicted"/>
<dbReference type="InterPro" id="IPR051398">
    <property type="entry name" value="Polysacch_Deacetylase"/>
</dbReference>
<dbReference type="InterPro" id="IPR002509">
    <property type="entry name" value="NODB_dom"/>
</dbReference>
<reference evidence="4 5" key="1">
    <citation type="submission" date="2022-04" db="EMBL/GenBank/DDBJ databases">
        <title>Genome diversity in the genus Frankia.</title>
        <authorList>
            <person name="Carlos-Shanley C."/>
            <person name="Hahn D."/>
        </authorList>
    </citation>
    <scope>NUCLEOTIDE SEQUENCE [LARGE SCALE GENOMIC DNA]</scope>
    <source>
        <strain evidence="4 5">Ag45/Mut15</strain>
    </source>
</reference>
<gene>
    <name evidence="4" type="ORF">MXD59_07840</name>
</gene>
<dbReference type="PROSITE" id="PS51677">
    <property type="entry name" value="NODB"/>
    <property type="match status" value="1"/>
</dbReference>
<dbReference type="EMBL" id="JALKFT010000006">
    <property type="protein sequence ID" value="MCK9875683.1"/>
    <property type="molecule type" value="Genomic_DNA"/>
</dbReference>
<comment type="subcellular location">
    <subcellularLocation>
        <location evidence="1">Secreted</location>
    </subcellularLocation>
</comment>
<dbReference type="SUPFAM" id="SSF88713">
    <property type="entry name" value="Glycoside hydrolase/deacetylase"/>
    <property type="match status" value="1"/>
</dbReference>
<dbReference type="Pfam" id="PF01522">
    <property type="entry name" value="Polysacc_deac_1"/>
    <property type="match status" value="1"/>
</dbReference>
<organism evidence="4 5">
    <name type="scientific">Frankia umida</name>
    <dbReference type="NCBI Taxonomy" id="573489"/>
    <lineage>
        <taxon>Bacteria</taxon>
        <taxon>Bacillati</taxon>
        <taxon>Actinomycetota</taxon>
        <taxon>Actinomycetes</taxon>
        <taxon>Frankiales</taxon>
        <taxon>Frankiaceae</taxon>
        <taxon>Frankia</taxon>
    </lineage>
</organism>
<feature type="domain" description="NodB homology" evidence="3">
    <location>
        <begin position="4"/>
        <end position="238"/>
    </location>
</feature>
<dbReference type="InterPro" id="IPR011330">
    <property type="entry name" value="Glyco_hydro/deAcase_b/a-brl"/>
</dbReference>
<dbReference type="PANTHER" id="PTHR34216">
    <property type="match status" value="1"/>
</dbReference>
<accession>A0ABT0JVW2</accession>
<evidence type="ECO:0000259" key="3">
    <source>
        <dbReference type="PROSITE" id="PS51677"/>
    </source>
</evidence>
<keyword evidence="5" id="KW-1185">Reference proteome</keyword>
<evidence type="ECO:0000256" key="1">
    <source>
        <dbReference type="ARBA" id="ARBA00004613"/>
    </source>
</evidence>
<evidence type="ECO:0000256" key="2">
    <source>
        <dbReference type="ARBA" id="ARBA00022729"/>
    </source>
</evidence>
<protein>
    <submittedName>
        <fullName evidence="4">Polysaccharide deacetylase family protein</fullName>
    </submittedName>
</protein>